<proteinExistence type="predicted"/>
<dbReference type="EMBL" id="HADW01014879">
    <property type="protein sequence ID" value="SBP16279.1"/>
    <property type="molecule type" value="Transcribed_RNA"/>
</dbReference>
<keyword evidence="2" id="KW-1133">Transmembrane helix</keyword>
<gene>
    <name evidence="3" type="primary">Nfu_g_1_019932</name>
</gene>
<sequence>MSDLSEWSEEDEVRPRPRLRATGTCCCRMAIKYCVAVMIVFVIMISVPMPMTKIKKYHTKAVIKGWVTKRKGELKLPTTSCMEARREAFNVTKWKENCRKLTLGCPVPDRGEDCTPQSTSWLKWLKKLKRVRSNTHFTYGLLEWEEGQLRVWDYVSGTQNVTCTQVIYQYGKINAWTEYETGQTRDANCTIFRLETFPNGTKTDVEIWAAGGDTQPPMGSLTPHEREETELLPRIVRRPRMIVESPQAQKAEKTRTIVMNNNKAFSAHKEIPLNRPAMPMTLHVTPRGVKLSFINAPHVRNRSLPNGLTEYYMVIPRQAWEEGEPDRVWDCIRQVTHDEKNPTTWWREYIWNFLPVGAHVRGPYPGLVPKTSHAEWPVNATSKRWHTDVSRKMWDIDVHGLMGHFPPRGSPTPGKTPPYDTLFGEWWIKNLSPEVLKCRPKEKTLSTVFWLANILALLNPATVPVTWEEGRIKGVNMTPPFLKVQRFGDMVGLTLVRSQGPQMSDISSTKAYSEYRYNGMTWGYHSGDLRDTEYDYAYRERDLRLRETVWVRNVLLTLWCNTQFCFRTQTRPSTRIAIKDGKDVYNPYELGGYIDYYGDPHWWDGNWSQYVVWDSEKFPSLGVGWNYYANAKGPRACFCQEDREAAGYDSIMGELPFPAWVPTDGGWREKNCTEAAHFPNKTGKCWLNERPQLSDWEVVRVGLNLAGRGLTVGVKEVITVVARGVVGVAADIVSSIWLYAKVPMLIVGGLIALGALAKLMTILGCLHRCCESARPHPREEEEPTEHKRSQRSGKERLILKSARKKRARKVTWWYQDE</sequence>
<feature type="transmembrane region" description="Helical" evidence="2">
    <location>
        <begin position="30"/>
        <end position="47"/>
    </location>
</feature>
<keyword evidence="2" id="KW-0472">Membrane</keyword>
<reference evidence="3" key="2">
    <citation type="submission" date="2016-06" db="EMBL/GenBank/DDBJ databases">
        <title>The genome of a short-lived fish provides insights into sex chromosome evolution and the genetic control of aging.</title>
        <authorList>
            <person name="Reichwald K."/>
            <person name="Felder M."/>
            <person name="Petzold A."/>
            <person name="Koch P."/>
            <person name="Groth M."/>
            <person name="Platzer M."/>
        </authorList>
    </citation>
    <scope>NUCLEOTIDE SEQUENCE</scope>
    <source>
        <tissue evidence="3">Brain</tissue>
    </source>
</reference>
<organism evidence="3">
    <name type="scientific">Iconisemion striatum</name>
    <dbReference type="NCBI Taxonomy" id="60296"/>
    <lineage>
        <taxon>Eukaryota</taxon>
        <taxon>Metazoa</taxon>
        <taxon>Chordata</taxon>
        <taxon>Craniata</taxon>
        <taxon>Vertebrata</taxon>
        <taxon>Euteleostomi</taxon>
        <taxon>Actinopterygii</taxon>
        <taxon>Neopterygii</taxon>
        <taxon>Teleostei</taxon>
        <taxon>Neoteleostei</taxon>
        <taxon>Acanthomorphata</taxon>
        <taxon>Ovalentaria</taxon>
        <taxon>Atherinomorphae</taxon>
        <taxon>Cyprinodontiformes</taxon>
        <taxon>Nothobranchiidae</taxon>
        <taxon>Iconisemion</taxon>
    </lineage>
</organism>
<dbReference type="AlphaFoldDB" id="A0A1A7XEM8"/>
<evidence type="ECO:0000256" key="1">
    <source>
        <dbReference type="SAM" id="MobiDB-lite"/>
    </source>
</evidence>
<evidence type="ECO:0000256" key="2">
    <source>
        <dbReference type="SAM" id="Phobius"/>
    </source>
</evidence>
<keyword evidence="2" id="KW-0812">Transmembrane</keyword>
<name>A0A1A7XEM8_9TELE</name>
<accession>A0A1A7XEM8</accession>
<reference evidence="3" key="1">
    <citation type="submission" date="2016-05" db="EMBL/GenBank/DDBJ databases">
        <authorList>
            <person name="Lavstsen T."/>
            <person name="Jespersen J.S."/>
        </authorList>
    </citation>
    <scope>NUCLEOTIDE SEQUENCE</scope>
    <source>
        <tissue evidence="3">Brain</tissue>
    </source>
</reference>
<feature type="region of interest" description="Disordered" evidence="1">
    <location>
        <begin position="774"/>
        <end position="796"/>
    </location>
</feature>
<feature type="transmembrane region" description="Helical" evidence="2">
    <location>
        <begin position="745"/>
        <end position="766"/>
    </location>
</feature>
<protein>
    <submittedName>
        <fullName evidence="3">Uncharacterized protein</fullName>
    </submittedName>
</protein>
<evidence type="ECO:0000313" key="3">
    <source>
        <dbReference type="EMBL" id="SBP16279.1"/>
    </source>
</evidence>